<dbReference type="Gene3D" id="3.80.10.10">
    <property type="entry name" value="Ribonuclease Inhibitor"/>
    <property type="match status" value="1"/>
</dbReference>
<sequence length="370" mass="41244">MPYFDWSALPDDLRRRIFLCMPSTEWMPFRQVSHACKDAVNELIGAVAPRQLESSTLQQWQGLKSLSLRRVEEQACDQVKAILPASLKGRELKTLLLPLCCCPCLSRQPASKVMTCFTVKQLILEDSQIMLLSVSQLDQLLGHMKGLSKLIMRRIAFKPVQPGSLQRIPQEWRFTGKLTCLVLDGCAKLPWFYIQSIRFSLTHLELTRCSGTSVSGTLKEAAKLTALKDLSITLQPSQTNQSCRAADFKALSSLHLTYLAMRGMRKFNDDALMALSSLSKLKGLDVTASNITSEGLLRAWHLSTLQSLAATCLSLRPADLQRLLQQCSSLRHLDISSHQCGHTPKHIVPVSSSDLPVAQSAGERIRRVPH</sequence>
<gene>
    <name evidence="3" type="ORF">WJX73_005211</name>
</gene>
<reference evidence="3 4" key="1">
    <citation type="journal article" date="2024" name="Nat. Commun.">
        <title>Phylogenomics reveals the evolutionary origins of lichenization in chlorophyte algae.</title>
        <authorList>
            <person name="Puginier C."/>
            <person name="Libourel C."/>
            <person name="Otte J."/>
            <person name="Skaloud P."/>
            <person name="Haon M."/>
            <person name="Grisel S."/>
            <person name="Petersen M."/>
            <person name="Berrin J.G."/>
            <person name="Delaux P.M."/>
            <person name="Dal Grande F."/>
            <person name="Keller J."/>
        </authorList>
    </citation>
    <scope>NUCLEOTIDE SEQUENCE [LARGE SCALE GENOMIC DNA]</scope>
    <source>
        <strain evidence="3 4">SAG 2036</strain>
    </source>
</reference>
<dbReference type="EMBL" id="JALJOQ010000028">
    <property type="protein sequence ID" value="KAK9808020.1"/>
    <property type="molecule type" value="Genomic_DNA"/>
</dbReference>
<dbReference type="GO" id="GO:0005930">
    <property type="term" value="C:axoneme"/>
    <property type="evidence" value="ECO:0007669"/>
    <property type="project" value="UniProtKB-SubCell"/>
</dbReference>
<name>A0AAW1PDX3_9CHLO</name>
<keyword evidence="4" id="KW-1185">Reference proteome</keyword>
<dbReference type="Pfam" id="PF00646">
    <property type="entry name" value="F-box"/>
    <property type="match status" value="1"/>
</dbReference>
<dbReference type="SUPFAM" id="SSF52047">
    <property type="entry name" value="RNI-like"/>
    <property type="match status" value="1"/>
</dbReference>
<evidence type="ECO:0000313" key="4">
    <source>
        <dbReference type="Proteomes" id="UP001465755"/>
    </source>
</evidence>
<comment type="subcellular location">
    <subcellularLocation>
        <location evidence="1">Cytoplasm</location>
        <location evidence="1">Cytoskeleton</location>
        <location evidence="1">Cilium axoneme</location>
    </subcellularLocation>
</comment>
<dbReference type="AlphaFoldDB" id="A0AAW1PDX3"/>
<evidence type="ECO:0000259" key="2">
    <source>
        <dbReference type="Pfam" id="PF00646"/>
    </source>
</evidence>
<accession>A0AAW1PDX3</accession>
<feature type="domain" description="F-box" evidence="2">
    <location>
        <begin position="6"/>
        <end position="42"/>
    </location>
</feature>
<comment type="caution">
    <text evidence="3">The sequence shown here is derived from an EMBL/GenBank/DDBJ whole genome shotgun (WGS) entry which is preliminary data.</text>
</comment>
<dbReference type="InterPro" id="IPR032675">
    <property type="entry name" value="LRR_dom_sf"/>
</dbReference>
<dbReference type="InterPro" id="IPR001810">
    <property type="entry name" value="F-box_dom"/>
</dbReference>
<proteinExistence type="predicted"/>
<evidence type="ECO:0000313" key="3">
    <source>
        <dbReference type="EMBL" id="KAK9808020.1"/>
    </source>
</evidence>
<dbReference type="Proteomes" id="UP001465755">
    <property type="component" value="Unassembled WGS sequence"/>
</dbReference>
<organism evidence="3 4">
    <name type="scientific">Symbiochloris irregularis</name>
    <dbReference type="NCBI Taxonomy" id="706552"/>
    <lineage>
        <taxon>Eukaryota</taxon>
        <taxon>Viridiplantae</taxon>
        <taxon>Chlorophyta</taxon>
        <taxon>core chlorophytes</taxon>
        <taxon>Trebouxiophyceae</taxon>
        <taxon>Trebouxiales</taxon>
        <taxon>Trebouxiaceae</taxon>
        <taxon>Symbiochloris</taxon>
    </lineage>
</organism>
<evidence type="ECO:0000256" key="1">
    <source>
        <dbReference type="ARBA" id="ARBA00004430"/>
    </source>
</evidence>
<protein>
    <recommendedName>
        <fullName evidence="2">F-box domain-containing protein</fullName>
    </recommendedName>
</protein>